<evidence type="ECO:0000256" key="2">
    <source>
        <dbReference type="SAM" id="Phobius"/>
    </source>
</evidence>
<dbReference type="AlphaFoldDB" id="A0A395NZJ2"/>
<feature type="transmembrane region" description="Helical" evidence="2">
    <location>
        <begin position="104"/>
        <end position="128"/>
    </location>
</feature>
<comment type="caution">
    <text evidence="3">The sequence shown here is derived from an EMBL/GenBank/DDBJ whole genome shotgun (WGS) entry which is preliminary data.</text>
</comment>
<keyword evidence="2" id="KW-0472">Membrane</keyword>
<evidence type="ECO:0000313" key="4">
    <source>
        <dbReference type="Proteomes" id="UP000266272"/>
    </source>
</evidence>
<name>A0A395NZJ2_TRIAR</name>
<dbReference type="Proteomes" id="UP000266272">
    <property type="component" value="Unassembled WGS sequence"/>
</dbReference>
<accession>A0A395NZJ2</accession>
<dbReference type="InterPro" id="IPR021840">
    <property type="entry name" value="DUF3433"/>
</dbReference>
<dbReference type="PANTHER" id="PTHR37544">
    <property type="entry name" value="SPRAY-RELATED"/>
    <property type="match status" value="1"/>
</dbReference>
<feature type="compositionally biased region" description="Polar residues" evidence="1">
    <location>
        <begin position="68"/>
        <end position="85"/>
    </location>
</feature>
<feature type="transmembrane region" description="Helical" evidence="2">
    <location>
        <begin position="709"/>
        <end position="732"/>
    </location>
</feature>
<dbReference type="OrthoDB" id="5332281at2759"/>
<feature type="region of interest" description="Disordered" evidence="1">
    <location>
        <begin position="46"/>
        <end position="94"/>
    </location>
</feature>
<feature type="compositionally biased region" description="Acidic residues" evidence="1">
    <location>
        <begin position="50"/>
        <end position="60"/>
    </location>
</feature>
<keyword evidence="2" id="KW-1133">Transmembrane helix</keyword>
<feature type="transmembrane region" description="Helical" evidence="2">
    <location>
        <begin position="484"/>
        <end position="507"/>
    </location>
</feature>
<evidence type="ECO:0000256" key="1">
    <source>
        <dbReference type="SAM" id="MobiDB-lite"/>
    </source>
</evidence>
<sequence>MSYADGPFAGSEQPGLRPPRLGAYHQLVSLRRKPVPVTAGPYLQAAQNDDQAEIDDEEEFGSIPTPYEPSQSTVANNEELSQRSSTPPPKWPQRSHPTLWAPIWLTRAALVAFAATFLLMLLATALLYRFSQRDHGLSVQREANHYAWKYGPTADPRFAWSVGPGPAQTYYGVNFYGLRYPSGTAQDFVIPEFQVPSVATDNLKYSMTTEGLKVHYDCEILPLTNGTTVYMPWRSILGQFIVANVTTKDCNIKGVTLAAGPDHYYYHDRNASQNYQSQFTVYPCNADWDFSRQFIERGDLALDMKIYNISKDMRIFMSVVDLRISPWDPHYSSPSYMYLHNVTAALCKPSYELGKFHIGVPNAVNGSAQAVFSAPAAAQKVLKTFPQGALTMAVESSARAWDLGNGGVDFVLSATVPTFFQLMSKKAGFESIRNFMDPDLLLSTGSDVFKGIAAQLLHQVVVQPGNRNITGSITYSEQRLRVKAISTGFMCGFLGLLFILSVVVIFVRPGFAAPDRPGSAFSMATLLASSHRLNEILSPMGSLSNEGLHQGLSEYQFRTVHSSHKVTAVSIEPVQRNEGQTTSHATNQGQSQVPSWRPIASTTWFLILAICLPLSVIASLEIVQHFSDVNHGFMSISQSSSLAFATYIPSAVAIGVASIYSSMQMMAATFAPYAPLRRGKASAERTVRLNLVGQLLPRALFLSLRTKNFAVAIALLGSFIGSFLSIIVSGLYSVADVSIIQSVELHQGDTFNFDNVDISLSEQHEVGIWGSCIQRAQSEGDLNDKLKRKHTDNG</sequence>
<organism evidence="3 4">
    <name type="scientific">Trichoderma arundinaceum</name>
    <dbReference type="NCBI Taxonomy" id="490622"/>
    <lineage>
        <taxon>Eukaryota</taxon>
        <taxon>Fungi</taxon>
        <taxon>Dikarya</taxon>
        <taxon>Ascomycota</taxon>
        <taxon>Pezizomycotina</taxon>
        <taxon>Sordariomycetes</taxon>
        <taxon>Hypocreomycetidae</taxon>
        <taxon>Hypocreales</taxon>
        <taxon>Hypocreaceae</taxon>
        <taxon>Trichoderma</taxon>
    </lineage>
</organism>
<dbReference type="Pfam" id="PF11915">
    <property type="entry name" value="DUF3433"/>
    <property type="match status" value="1"/>
</dbReference>
<keyword evidence="2" id="KW-0812">Transmembrane</keyword>
<proteinExistence type="predicted"/>
<feature type="region of interest" description="Disordered" evidence="1">
    <location>
        <begin position="1"/>
        <end position="20"/>
    </location>
</feature>
<keyword evidence="4" id="KW-1185">Reference proteome</keyword>
<reference evidence="3 4" key="1">
    <citation type="journal article" date="2018" name="PLoS Pathog.">
        <title>Evolution of structural diversity of trichothecenes, a family of toxins produced by plant pathogenic and entomopathogenic fungi.</title>
        <authorList>
            <person name="Proctor R.H."/>
            <person name="McCormick S.P."/>
            <person name="Kim H.S."/>
            <person name="Cardoza R.E."/>
            <person name="Stanley A.M."/>
            <person name="Lindo L."/>
            <person name="Kelly A."/>
            <person name="Brown D.W."/>
            <person name="Lee T."/>
            <person name="Vaughan M.M."/>
            <person name="Alexander N.J."/>
            <person name="Busman M."/>
            <person name="Gutierrez S."/>
        </authorList>
    </citation>
    <scope>NUCLEOTIDE SEQUENCE [LARGE SCALE GENOMIC DNA]</scope>
    <source>
        <strain evidence="3 4">IBT 40837</strain>
    </source>
</reference>
<feature type="transmembrane region" description="Helical" evidence="2">
    <location>
        <begin position="644"/>
        <end position="663"/>
    </location>
</feature>
<dbReference type="EMBL" id="PXOA01000044">
    <property type="protein sequence ID" value="RFU81515.1"/>
    <property type="molecule type" value="Genomic_DNA"/>
</dbReference>
<protein>
    <submittedName>
        <fullName evidence="3">Uncharacterized protein</fullName>
    </submittedName>
</protein>
<feature type="transmembrane region" description="Helical" evidence="2">
    <location>
        <begin position="604"/>
        <end position="623"/>
    </location>
</feature>
<gene>
    <name evidence="3" type="ORF">TARUN_674</name>
</gene>
<evidence type="ECO:0000313" key="3">
    <source>
        <dbReference type="EMBL" id="RFU81515.1"/>
    </source>
</evidence>
<dbReference type="STRING" id="490622.A0A395NZJ2"/>